<feature type="transmembrane region" description="Helical" evidence="9">
    <location>
        <begin position="358"/>
        <end position="381"/>
    </location>
</feature>
<keyword evidence="7 9" id="KW-1133">Transmembrane helix</keyword>
<feature type="transmembrane region" description="Helical" evidence="9">
    <location>
        <begin position="139"/>
        <end position="164"/>
    </location>
</feature>
<evidence type="ECO:0000259" key="10">
    <source>
        <dbReference type="PROSITE" id="PS50850"/>
    </source>
</evidence>
<evidence type="ECO:0000256" key="6">
    <source>
        <dbReference type="ARBA" id="ARBA00022692"/>
    </source>
</evidence>
<dbReference type="PANTHER" id="PTHR23535:SF2">
    <property type="entry name" value="SUGAR EFFLUX TRANSPORTER A-RELATED"/>
    <property type="match status" value="1"/>
</dbReference>
<evidence type="ECO:0000256" key="1">
    <source>
        <dbReference type="ARBA" id="ARBA00004651"/>
    </source>
</evidence>
<keyword evidence="8 9" id="KW-0472">Membrane</keyword>
<feature type="transmembrane region" description="Helical" evidence="9">
    <location>
        <begin position="387"/>
        <end position="410"/>
    </location>
</feature>
<feature type="transmembrane region" description="Helical" evidence="9">
    <location>
        <begin position="270"/>
        <end position="288"/>
    </location>
</feature>
<dbReference type="InterPro" id="IPR036259">
    <property type="entry name" value="MFS_trans_sf"/>
</dbReference>
<gene>
    <name evidence="11" type="ORF">U0042_05430</name>
</gene>
<sequence>MRSRFVRLTRIPHFVPLAVAMLLLGVALSFTAPYLSLFGIEQAGMSPLRLGLFMTLISASGVVASTMAGRWSDRHGKHRVPLIGSLAAAALGYLALCFVRDYTALIVIGVALLGTGAASLSQVFAFGRSVLPLDDAAQADFALAALRTLLSAAWVFGPAVGALILAQTGFLGLFAFAAASFAASAVLVFRIPEIAPARHRVTLREGETAVDHDTPHAAANKAHAATQPAGPNVIIRALLALTLIGLAANATMIVLPLFIVHGLNGTRLEVSAALGLGALLEIPMMLWLGAKSPQLAKPRWLTAAAVLHTLYFVALAAASKPGMVVPLQVLSAAVVAITSCLGMTYIQDLMPRQTGAATALFFNAARVGSILSGVLSGTIVGTLGYRAAFLMCGALTFCALVLLAAGDLPVRQLFERQPLRAVRNAARRLWLWRPSRRQAARED</sequence>
<evidence type="ECO:0000256" key="5">
    <source>
        <dbReference type="ARBA" id="ARBA00022597"/>
    </source>
</evidence>
<dbReference type="PROSITE" id="PS50850">
    <property type="entry name" value="MFS"/>
    <property type="match status" value="1"/>
</dbReference>
<evidence type="ECO:0000313" key="11">
    <source>
        <dbReference type="EMBL" id="WQD79146.1"/>
    </source>
</evidence>
<keyword evidence="4" id="KW-1003">Cell membrane</keyword>
<evidence type="ECO:0000256" key="8">
    <source>
        <dbReference type="ARBA" id="ARBA00023136"/>
    </source>
</evidence>
<dbReference type="EMBL" id="CP139965">
    <property type="protein sequence ID" value="WQD79146.1"/>
    <property type="molecule type" value="Genomic_DNA"/>
</dbReference>
<evidence type="ECO:0000256" key="4">
    <source>
        <dbReference type="ARBA" id="ARBA00022475"/>
    </source>
</evidence>
<feature type="domain" description="Major facilitator superfamily (MFS) profile" evidence="10">
    <location>
        <begin position="13"/>
        <end position="411"/>
    </location>
</feature>
<accession>A0ABZ0WPG2</accession>
<dbReference type="Gene3D" id="1.20.1250.20">
    <property type="entry name" value="MFS general substrate transporter like domains"/>
    <property type="match status" value="2"/>
</dbReference>
<evidence type="ECO:0000256" key="9">
    <source>
        <dbReference type="SAM" id="Phobius"/>
    </source>
</evidence>
<feature type="transmembrane region" description="Helical" evidence="9">
    <location>
        <begin position="102"/>
        <end position="127"/>
    </location>
</feature>
<evidence type="ECO:0000256" key="7">
    <source>
        <dbReference type="ARBA" id="ARBA00022989"/>
    </source>
</evidence>
<keyword evidence="6 9" id="KW-0812">Transmembrane</keyword>
<feature type="transmembrane region" description="Helical" evidence="9">
    <location>
        <begin position="325"/>
        <end position="346"/>
    </location>
</feature>
<comment type="subcellular location">
    <subcellularLocation>
        <location evidence="1">Cell membrane</location>
        <topology evidence="1">Multi-pass membrane protein</topology>
    </subcellularLocation>
</comment>
<evidence type="ECO:0000256" key="2">
    <source>
        <dbReference type="ARBA" id="ARBA00006523"/>
    </source>
</evidence>
<comment type="similarity">
    <text evidence="2">Belongs to the major facilitator superfamily. Set transporter family.</text>
</comment>
<evidence type="ECO:0000313" key="12">
    <source>
        <dbReference type="Proteomes" id="UP001325479"/>
    </source>
</evidence>
<dbReference type="SUPFAM" id="SSF103473">
    <property type="entry name" value="MFS general substrate transporter"/>
    <property type="match status" value="1"/>
</dbReference>
<dbReference type="PANTHER" id="PTHR23535">
    <property type="entry name" value="SUGAR EFFLUX TRANSPORTER A-RELATED"/>
    <property type="match status" value="1"/>
</dbReference>
<dbReference type="Proteomes" id="UP001325479">
    <property type="component" value="Chromosome"/>
</dbReference>
<keyword evidence="5" id="KW-0762">Sugar transport</keyword>
<dbReference type="InterPro" id="IPR011701">
    <property type="entry name" value="MFS"/>
</dbReference>
<feature type="transmembrane region" description="Helical" evidence="9">
    <location>
        <begin position="300"/>
        <end position="319"/>
    </location>
</feature>
<organism evidence="11 12">
    <name type="scientific">Paraburkholderia kururiensis</name>
    <dbReference type="NCBI Taxonomy" id="984307"/>
    <lineage>
        <taxon>Bacteria</taxon>
        <taxon>Pseudomonadati</taxon>
        <taxon>Pseudomonadota</taxon>
        <taxon>Betaproteobacteria</taxon>
        <taxon>Burkholderiales</taxon>
        <taxon>Burkholderiaceae</taxon>
        <taxon>Paraburkholderia</taxon>
    </lineage>
</organism>
<feature type="transmembrane region" description="Helical" evidence="9">
    <location>
        <begin position="237"/>
        <end position="258"/>
    </location>
</feature>
<feature type="transmembrane region" description="Helical" evidence="9">
    <location>
        <begin position="48"/>
        <end position="68"/>
    </location>
</feature>
<keyword evidence="12" id="KW-1185">Reference proteome</keyword>
<feature type="transmembrane region" description="Helical" evidence="9">
    <location>
        <begin position="80"/>
        <end position="96"/>
    </location>
</feature>
<dbReference type="Pfam" id="PF07690">
    <property type="entry name" value="MFS_1"/>
    <property type="match status" value="1"/>
</dbReference>
<reference evidence="11 12" key="1">
    <citation type="submission" date="2023-12" db="EMBL/GenBank/DDBJ databases">
        <title>Genome sequencing and assembly of bacterial species from a model synthetic community.</title>
        <authorList>
            <person name="Hogle S.L."/>
        </authorList>
    </citation>
    <scope>NUCLEOTIDE SEQUENCE [LARGE SCALE GENOMIC DNA]</scope>
    <source>
        <strain evidence="11 12">HAMBI 2494</strain>
    </source>
</reference>
<name>A0ABZ0WPG2_9BURK</name>
<keyword evidence="3" id="KW-0813">Transport</keyword>
<evidence type="ECO:0000256" key="3">
    <source>
        <dbReference type="ARBA" id="ARBA00022448"/>
    </source>
</evidence>
<proteinExistence type="inferred from homology"/>
<protein>
    <submittedName>
        <fullName evidence="11">Sugar efflux transporter</fullName>
    </submittedName>
</protein>
<feature type="transmembrane region" description="Helical" evidence="9">
    <location>
        <begin position="170"/>
        <end position="191"/>
    </location>
</feature>
<dbReference type="CDD" id="cd17471">
    <property type="entry name" value="MFS_Set"/>
    <property type="match status" value="1"/>
</dbReference>
<dbReference type="InterPro" id="IPR020846">
    <property type="entry name" value="MFS_dom"/>
</dbReference>